<dbReference type="Gene3D" id="3.30.565.10">
    <property type="entry name" value="Histidine kinase-like ATPase, C-terminal domain"/>
    <property type="match status" value="1"/>
</dbReference>
<keyword evidence="1" id="KW-0472">Membrane</keyword>
<evidence type="ECO:0000313" key="3">
    <source>
        <dbReference type="EMBL" id="CBL34334.1"/>
    </source>
</evidence>
<dbReference type="AlphaFoldDB" id="D4MKQ1"/>
<dbReference type="PATRIC" id="fig|717961.3.peg.1434"/>
<dbReference type="Pfam" id="PF14501">
    <property type="entry name" value="HATPase_c_5"/>
    <property type="match status" value="1"/>
</dbReference>
<feature type="domain" description="Sensor histidine kinase NatK-like C-terminal" evidence="2">
    <location>
        <begin position="324"/>
        <end position="421"/>
    </location>
</feature>
<evidence type="ECO:0000313" key="4">
    <source>
        <dbReference type="Proteomes" id="UP000007050"/>
    </source>
</evidence>
<feature type="transmembrane region" description="Helical" evidence="1">
    <location>
        <begin position="62"/>
        <end position="79"/>
    </location>
</feature>
<feature type="transmembrane region" description="Helical" evidence="1">
    <location>
        <begin position="6"/>
        <end position="26"/>
    </location>
</feature>
<proteinExistence type="predicted"/>
<keyword evidence="1" id="KW-1133">Transmembrane helix</keyword>
<sequence>MSEFTLYTLVYLMSEALGTYAVYKLIKSCLGGRKVRKLVELLSFAGYYLAMVVVYLVVNIPISNLVLNFIVIFLLALMYESSIKKKILTDILICVFMVGAEMIIVTLTGYIDFPIAERNDFDSIFGIVVINVLKYAVSMAVSGFKNIKIGNTLPEVYWISLFLIPISSLFMLVTIFQSTGLLMYQIAVSIIAVLIINFTVFFLFDRVARLYQEKQEKGLIEQQNKYYENQLQIINETQEASNILRHDMKNHLRSLFSDIKSGNLSEAQKHISDIVDVFESGTEIIDTGYPSIDSLVNFKLQAAKQNGVRVSVNASLPSDLNLSSFDMTVILGNLLDNALQAVSHVTEIGFIDFAIHYSKGMLLIKVANPFKIAVKREKEKIVTSKADRDNHGYGLRSVNEAVEKYNGTIEIETDDNIFTITAILYVE</sequence>
<dbReference type="InterPro" id="IPR032834">
    <property type="entry name" value="NatK-like_C"/>
</dbReference>
<dbReference type="EMBL" id="FP929059">
    <property type="protein sequence ID" value="CBL34334.1"/>
    <property type="molecule type" value="Genomic_DNA"/>
</dbReference>
<dbReference type="PANTHER" id="PTHR40448:SF1">
    <property type="entry name" value="TWO-COMPONENT SENSOR HISTIDINE KINASE"/>
    <property type="match status" value="1"/>
</dbReference>
<dbReference type="KEGG" id="esr:ES1_13510"/>
<evidence type="ECO:0000256" key="1">
    <source>
        <dbReference type="SAM" id="Phobius"/>
    </source>
</evidence>
<dbReference type="Proteomes" id="UP000007050">
    <property type="component" value="Chromosome"/>
</dbReference>
<dbReference type="CDD" id="cd16935">
    <property type="entry name" value="HATPase_AgrC-ComD-like"/>
    <property type="match status" value="1"/>
</dbReference>
<name>D4MKQ1_9FIRM</name>
<reference evidence="3 4" key="1">
    <citation type="submission" date="2010-03" db="EMBL/GenBank/DDBJ databases">
        <title>The genome sequence of Eubacterium siraeum V10Sc8a.</title>
        <authorList>
            <consortium name="metaHIT consortium -- http://www.metahit.eu/"/>
            <person name="Pajon A."/>
            <person name="Turner K."/>
            <person name="Parkhill J."/>
            <person name="Duncan S."/>
            <person name="Flint H."/>
        </authorList>
    </citation>
    <scope>NUCLEOTIDE SEQUENCE [LARGE SCALE GENOMIC DNA]</scope>
    <source>
        <strain evidence="3 4">V10Sc8a</strain>
    </source>
</reference>
<evidence type="ECO:0000259" key="2">
    <source>
        <dbReference type="Pfam" id="PF14501"/>
    </source>
</evidence>
<protein>
    <submittedName>
        <fullName evidence="3">Histidine kinase-, DNA gyrase B-, and HSP90-like ATPase</fullName>
    </submittedName>
</protein>
<gene>
    <name evidence="3" type="ORF">ES1_13510</name>
</gene>
<keyword evidence="1" id="KW-0812">Transmembrane</keyword>
<keyword evidence="3" id="KW-0808">Transferase</keyword>
<dbReference type="HOGENOM" id="CLU_020211_13_0_9"/>
<feature type="transmembrane region" description="Helical" evidence="1">
    <location>
        <begin position="182"/>
        <end position="204"/>
    </location>
</feature>
<dbReference type="GO" id="GO:0016301">
    <property type="term" value="F:kinase activity"/>
    <property type="evidence" value="ECO:0007669"/>
    <property type="project" value="UniProtKB-KW"/>
</dbReference>
<organism evidence="3 4">
    <name type="scientific">[Eubacterium] siraeum V10Sc8a</name>
    <dbReference type="NCBI Taxonomy" id="717961"/>
    <lineage>
        <taxon>Bacteria</taxon>
        <taxon>Bacillati</taxon>
        <taxon>Bacillota</taxon>
        <taxon>Clostridia</taxon>
        <taxon>Eubacteriales</taxon>
        <taxon>Oscillospiraceae</taxon>
        <taxon>Oscillospiraceae incertae sedis</taxon>
    </lineage>
</organism>
<dbReference type="SUPFAM" id="SSF55874">
    <property type="entry name" value="ATPase domain of HSP90 chaperone/DNA topoisomerase II/histidine kinase"/>
    <property type="match status" value="1"/>
</dbReference>
<keyword evidence="3" id="KW-0418">Kinase</keyword>
<dbReference type="PANTHER" id="PTHR40448">
    <property type="entry name" value="TWO-COMPONENT SENSOR HISTIDINE KINASE"/>
    <property type="match status" value="1"/>
</dbReference>
<feature type="transmembrane region" description="Helical" evidence="1">
    <location>
        <begin position="91"/>
        <end position="111"/>
    </location>
</feature>
<dbReference type="GO" id="GO:0042802">
    <property type="term" value="F:identical protein binding"/>
    <property type="evidence" value="ECO:0007669"/>
    <property type="project" value="TreeGrafter"/>
</dbReference>
<feature type="transmembrane region" description="Helical" evidence="1">
    <location>
        <begin position="123"/>
        <end position="144"/>
    </location>
</feature>
<dbReference type="InterPro" id="IPR036890">
    <property type="entry name" value="HATPase_C_sf"/>
</dbReference>
<dbReference type="BioCyc" id="ESIR717961:G136L-1109-MONOMER"/>
<reference evidence="3 4" key="2">
    <citation type="submission" date="2010-03" db="EMBL/GenBank/DDBJ databases">
        <authorList>
            <person name="Pajon A."/>
        </authorList>
    </citation>
    <scope>NUCLEOTIDE SEQUENCE [LARGE SCALE GENOMIC DNA]</scope>
    <source>
        <strain evidence="3 4">V10Sc8a</strain>
    </source>
</reference>
<feature type="transmembrane region" description="Helical" evidence="1">
    <location>
        <begin position="156"/>
        <end position="176"/>
    </location>
</feature>
<accession>D4MKQ1</accession>
<feature type="transmembrane region" description="Helical" evidence="1">
    <location>
        <begin position="38"/>
        <end position="56"/>
    </location>
</feature>